<dbReference type="EMBL" id="VEVO01000007">
    <property type="protein sequence ID" value="KAF0039424.1"/>
    <property type="molecule type" value="Genomic_DNA"/>
</dbReference>
<sequence>MPRHCQLVLDDEYYFNDFHRKGHDPIQICLELPKSYSLLWPTLTTGQNPCGSAKSWEDLKFQYHKDCKEKTNQCASVIIVGENGTFNHEVPKPLYEEKKHTEVIIIEAVDKYLDGNYKNQRRKEEIIVIFTYNSPCMKREKKSIEPCMSQLFKKAHQWNRDYGFSVVILFTMFWGPIGQNRIKFTEVEINQLYSWFREFSNVPIQVDSKELCKRFKDIKQNQLLSVVPKEYKEKVRCDLKKFKKDLMDLTEIKQPLTVKQLSENGEEVIGNLRQVMCYFSEELVPLSNIWHEAVKSSAVKRIKAKITADGNSEIFKFLQNRESTSQNRDPISIYQISQNL</sequence>
<gene>
    <name evidence="1" type="ORF">F2P81_007659</name>
</gene>
<dbReference type="Pfam" id="PF18749">
    <property type="entry name" value="SNAD3"/>
    <property type="match status" value="1"/>
</dbReference>
<dbReference type="Proteomes" id="UP000438429">
    <property type="component" value="Unassembled WGS sequence"/>
</dbReference>
<reference evidence="1 2" key="1">
    <citation type="submission" date="2019-06" db="EMBL/GenBank/DDBJ databases">
        <title>Draft genomes of female and male turbot (Scophthalmus maximus).</title>
        <authorList>
            <person name="Xu H."/>
            <person name="Xu X.-W."/>
            <person name="Shao C."/>
            <person name="Chen S."/>
        </authorList>
    </citation>
    <scope>NUCLEOTIDE SEQUENCE [LARGE SCALE GENOMIC DNA]</scope>
    <source>
        <strain evidence="1">Ysfricsl-2016a</strain>
        <tissue evidence="1">Blood</tissue>
    </source>
</reference>
<proteinExistence type="predicted"/>
<accession>A0A6A4T892</accession>
<organism evidence="1 2">
    <name type="scientific">Scophthalmus maximus</name>
    <name type="common">Turbot</name>
    <name type="synonym">Psetta maxima</name>
    <dbReference type="NCBI Taxonomy" id="52904"/>
    <lineage>
        <taxon>Eukaryota</taxon>
        <taxon>Metazoa</taxon>
        <taxon>Chordata</taxon>
        <taxon>Craniata</taxon>
        <taxon>Vertebrata</taxon>
        <taxon>Euteleostomi</taxon>
        <taxon>Actinopterygii</taxon>
        <taxon>Neopterygii</taxon>
        <taxon>Teleostei</taxon>
        <taxon>Neoteleostei</taxon>
        <taxon>Acanthomorphata</taxon>
        <taxon>Carangaria</taxon>
        <taxon>Pleuronectiformes</taxon>
        <taxon>Pleuronectoidei</taxon>
        <taxon>Scophthalmidae</taxon>
        <taxon>Scophthalmus</taxon>
    </lineage>
</organism>
<evidence type="ECO:0000313" key="2">
    <source>
        <dbReference type="Proteomes" id="UP000438429"/>
    </source>
</evidence>
<dbReference type="AlphaFoldDB" id="A0A6A4T892"/>
<evidence type="ECO:0000313" key="1">
    <source>
        <dbReference type="EMBL" id="KAF0039424.1"/>
    </source>
</evidence>
<name>A0A6A4T892_SCOMX</name>
<protein>
    <submittedName>
        <fullName evidence="1">Uncharacterized protein</fullName>
    </submittedName>
</protein>
<comment type="caution">
    <text evidence="1">The sequence shown here is derived from an EMBL/GenBank/DDBJ whole genome shotgun (WGS) entry which is preliminary data.</text>
</comment>
<dbReference type="InterPro" id="IPR040820">
    <property type="entry name" value="SNAD3"/>
</dbReference>